<sequence length="277" mass="29688">MSVPGGLLVSAFGGLLVIAGFRRLTTAISVYQSDAIPLRRISTTDGPVEFQGRAEPLVDEGAVEAPFSGEEALYCEVWMETEGQHRTDAEGLDVGGVQKPERQRNTRQTWLLAEHDEIKRSFAVEDGGTRVELDPVGGEFDVTGHMGTTALTVEPEDSLPEEVRDRLETLDETTGEFDGALDTWDPGDDSTKYREARLEPGDPVHVTGGVLESVPDEWGTGVTATVGAPEGNAQFRISKGTESSVVRNNVVQFVTGVGVGLILLGFGLQTAGFLTIL</sequence>
<evidence type="ECO:0000313" key="2">
    <source>
        <dbReference type="EMBL" id="QLG48824.1"/>
    </source>
</evidence>
<keyword evidence="1" id="KW-0472">Membrane</keyword>
<dbReference type="KEGG" id="haly:HYG82_08170"/>
<feature type="transmembrane region" description="Helical" evidence="1">
    <location>
        <begin position="253"/>
        <end position="276"/>
    </location>
</feature>
<keyword evidence="1" id="KW-0812">Transmembrane</keyword>
<dbReference type="RefSeq" id="WP_179260560.1">
    <property type="nucleotide sequence ID" value="NZ_CP058601.1"/>
</dbReference>
<keyword evidence="1" id="KW-1133">Transmembrane helix</keyword>
<dbReference type="AlphaFoldDB" id="A0A7D5KRV1"/>
<evidence type="ECO:0000313" key="3">
    <source>
        <dbReference type="Proteomes" id="UP000509241"/>
    </source>
</evidence>
<dbReference type="EMBL" id="CP058601">
    <property type="protein sequence ID" value="QLG48824.1"/>
    <property type="molecule type" value="Genomic_DNA"/>
</dbReference>
<organism evidence="2 3">
    <name type="scientific">Natrinema halophilum</name>
    <dbReference type="NCBI Taxonomy" id="1699371"/>
    <lineage>
        <taxon>Archaea</taxon>
        <taxon>Methanobacteriati</taxon>
        <taxon>Methanobacteriota</taxon>
        <taxon>Stenosarchaea group</taxon>
        <taxon>Halobacteria</taxon>
        <taxon>Halobacteriales</taxon>
        <taxon>Natrialbaceae</taxon>
        <taxon>Natrinema</taxon>
    </lineage>
</organism>
<reference evidence="2 3" key="1">
    <citation type="submission" date="2020-07" db="EMBL/GenBank/DDBJ databases">
        <authorList>
            <person name="Cui H."/>
        </authorList>
    </citation>
    <scope>NUCLEOTIDE SEQUENCE [LARGE SCALE GENOMIC DNA]</scope>
    <source>
        <strain evidence="2 3">YPL8</strain>
    </source>
</reference>
<gene>
    <name evidence="2" type="ORF">HYG82_08170</name>
</gene>
<proteinExistence type="predicted"/>
<dbReference type="Proteomes" id="UP000509241">
    <property type="component" value="Chromosome"/>
</dbReference>
<protein>
    <submittedName>
        <fullName evidence="2">Uncharacterized protein</fullName>
    </submittedName>
</protein>
<dbReference type="GeneID" id="56033259"/>
<keyword evidence="3" id="KW-1185">Reference proteome</keyword>
<evidence type="ECO:0000256" key="1">
    <source>
        <dbReference type="SAM" id="Phobius"/>
    </source>
</evidence>
<dbReference type="OrthoDB" id="170690at2157"/>
<name>A0A7D5KRV1_9EURY</name>
<accession>A0A7D5KRV1</accession>